<dbReference type="Gene3D" id="3.40.630.10">
    <property type="entry name" value="Zn peptidases"/>
    <property type="match status" value="1"/>
</dbReference>
<dbReference type="Gene3D" id="3.30.70.360">
    <property type="match status" value="1"/>
</dbReference>
<keyword evidence="3" id="KW-0170">Cobalt</keyword>
<evidence type="ECO:0000256" key="3">
    <source>
        <dbReference type="ARBA" id="ARBA00023285"/>
    </source>
</evidence>
<dbReference type="InterPro" id="IPR011650">
    <property type="entry name" value="Peptidase_M20_dimer"/>
</dbReference>
<dbReference type="AlphaFoldDB" id="A0A178KLL0"/>
<dbReference type="OrthoDB" id="9776600at2"/>
<dbReference type="GO" id="GO:0016787">
    <property type="term" value="F:hydrolase activity"/>
    <property type="evidence" value="ECO:0007669"/>
    <property type="project" value="UniProtKB-KW"/>
</dbReference>
<evidence type="ECO:0000259" key="5">
    <source>
        <dbReference type="Pfam" id="PF07687"/>
    </source>
</evidence>
<evidence type="ECO:0000256" key="1">
    <source>
        <dbReference type="ARBA" id="ARBA00022723"/>
    </source>
</evidence>
<dbReference type="PIRSF" id="PIRSF037238">
    <property type="entry name" value="Carboxypeptidase_G2"/>
    <property type="match status" value="1"/>
</dbReference>
<evidence type="ECO:0000313" key="6">
    <source>
        <dbReference type="EMBL" id="OAN18278.1"/>
    </source>
</evidence>
<accession>A0A178KLL0</accession>
<organism evidence="6 7">
    <name type="scientific">Photobacterium jeanii</name>
    <dbReference type="NCBI Taxonomy" id="858640"/>
    <lineage>
        <taxon>Bacteria</taxon>
        <taxon>Pseudomonadati</taxon>
        <taxon>Pseudomonadota</taxon>
        <taxon>Gammaproteobacteria</taxon>
        <taxon>Vibrionales</taxon>
        <taxon>Vibrionaceae</taxon>
        <taxon>Photobacterium</taxon>
    </lineage>
</organism>
<dbReference type="CDD" id="cd03885">
    <property type="entry name" value="M20_CPDG2"/>
    <property type="match status" value="1"/>
</dbReference>
<keyword evidence="1" id="KW-0479">Metal-binding</keyword>
<protein>
    <submittedName>
        <fullName evidence="6">Peptidase M20</fullName>
    </submittedName>
</protein>
<dbReference type="InterPro" id="IPR017150">
    <property type="entry name" value="Pept_M20_glutamate_carboxypep"/>
</dbReference>
<dbReference type="Proteomes" id="UP000078503">
    <property type="component" value="Unassembled WGS sequence"/>
</dbReference>
<dbReference type="InterPro" id="IPR036264">
    <property type="entry name" value="Bact_exopeptidase_dim_dom"/>
</dbReference>
<dbReference type="GO" id="GO:0046872">
    <property type="term" value="F:metal ion binding"/>
    <property type="evidence" value="ECO:0007669"/>
    <property type="project" value="UniProtKB-KW"/>
</dbReference>
<dbReference type="Pfam" id="PF01546">
    <property type="entry name" value="Peptidase_M20"/>
    <property type="match status" value="1"/>
</dbReference>
<dbReference type="EMBL" id="LVHF01000012">
    <property type="protein sequence ID" value="OAN18278.1"/>
    <property type="molecule type" value="Genomic_DNA"/>
</dbReference>
<keyword evidence="2" id="KW-0378">Hydrolase</keyword>
<dbReference type="InterPro" id="IPR050072">
    <property type="entry name" value="Peptidase_M20A"/>
</dbReference>
<sequence length="376" mass="40918">MTQCFELETYLEQLAQLVNIDCGSHTPAGIAKVADVITPMFEQIGFTVTRHQPHPDAGPCLFITNKPNADHYDVMLSGHMDTVFPEGTVAARPMSFDSEKVYGPGATDMKSGILSAWYALKSLSSQELENLAIVVALNCDEEIGSIYSREWLESIARQSRQVLVCEASRPTGNLIRSRKGNAKYEIEFHGVASHAGSALAEGVNAIYELSHWSLAIKDMVNLETGTTMNVGIIEGGMAVNVVPDYAKATVDLRFWNTDEAKAIHEKLLSMAETPFEQGAKVTVNRLTFKPSMQPSSDTETLIKLVSEEAEKLNIVYGWEDAGGGSDGNFTAAIGTPTLDGFGPMGAGFHSEKEYLLIDSIEPRIALLANTLRRLIA</sequence>
<feature type="active site" evidence="4">
    <location>
        <position position="81"/>
    </location>
</feature>
<dbReference type="PANTHER" id="PTHR43808:SF9">
    <property type="entry name" value="BLL0789 PROTEIN"/>
    <property type="match status" value="1"/>
</dbReference>
<comment type="caution">
    <text evidence="6">The sequence shown here is derived from an EMBL/GenBank/DDBJ whole genome shotgun (WGS) entry which is preliminary data.</text>
</comment>
<evidence type="ECO:0000313" key="7">
    <source>
        <dbReference type="Proteomes" id="UP000078503"/>
    </source>
</evidence>
<dbReference type="PANTHER" id="PTHR43808">
    <property type="entry name" value="ACETYLORNITHINE DEACETYLASE"/>
    <property type="match status" value="1"/>
</dbReference>
<dbReference type="SUPFAM" id="SSF55031">
    <property type="entry name" value="Bacterial exopeptidase dimerisation domain"/>
    <property type="match status" value="1"/>
</dbReference>
<reference evidence="6 7" key="1">
    <citation type="submission" date="2016-03" db="EMBL/GenBank/DDBJ databases">
        <title>Photobacterium proteolyticum sp. nov. a protease producing bacterium isolated from ocean sediments of Laizhou Bay.</title>
        <authorList>
            <person name="Li Y."/>
        </authorList>
    </citation>
    <scope>NUCLEOTIDE SEQUENCE [LARGE SCALE GENOMIC DNA]</scope>
    <source>
        <strain evidence="6 7">R-40508</strain>
    </source>
</reference>
<feature type="active site" description="Proton acceptor" evidence="4">
    <location>
        <position position="141"/>
    </location>
</feature>
<keyword evidence="7" id="KW-1185">Reference proteome</keyword>
<dbReference type="Pfam" id="PF07687">
    <property type="entry name" value="M20_dimer"/>
    <property type="match status" value="1"/>
</dbReference>
<dbReference type="SUPFAM" id="SSF53187">
    <property type="entry name" value="Zn-dependent exopeptidases"/>
    <property type="match status" value="1"/>
</dbReference>
<proteinExistence type="predicted"/>
<gene>
    <name evidence="6" type="ORF">A3K86_05120</name>
</gene>
<feature type="domain" description="Peptidase M20 dimerisation" evidence="5">
    <location>
        <begin position="177"/>
        <end position="277"/>
    </location>
</feature>
<evidence type="ECO:0000256" key="4">
    <source>
        <dbReference type="PIRSR" id="PIRSR037238-1"/>
    </source>
</evidence>
<dbReference type="STRING" id="858640.A3K86_05120"/>
<dbReference type="RefSeq" id="WP_068328630.1">
    <property type="nucleotide sequence ID" value="NZ_LVHF01000012.1"/>
</dbReference>
<name>A0A178KLL0_9GAMM</name>
<dbReference type="InterPro" id="IPR002933">
    <property type="entry name" value="Peptidase_M20"/>
</dbReference>
<evidence type="ECO:0000256" key="2">
    <source>
        <dbReference type="ARBA" id="ARBA00022801"/>
    </source>
</evidence>